<dbReference type="EMBL" id="JAUMKJ010000011">
    <property type="protein sequence ID" value="MDO3677509.1"/>
    <property type="molecule type" value="Genomic_DNA"/>
</dbReference>
<protein>
    <submittedName>
        <fullName evidence="1">Uncharacterized protein</fullName>
    </submittedName>
</protein>
<accession>A0ABT8V9D9</accession>
<name>A0ABT8V9D9_9BACL</name>
<sequence length="112" mass="12392">MVMGGFLFLLAVIAAICLLYSRSSQWKTVMAASGPEARDLQARHAFLKSKQVKCRVKSDTDAGLSAIQTAAEAVDLHHPERLKLDVHTKDLDKAEELLQQYEEKQPATSVLL</sequence>
<comment type="caution">
    <text evidence="1">The sequence shown here is derived from an EMBL/GenBank/DDBJ whole genome shotgun (WGS) entry which is preliminary data.</text>
</comment>
<evidence type="ECO:0000313" key="2">
    <source>
        <dbReference type="Proteomes" id="UP001168883"/>
    </source>
</evidence>
<evidence type="ECO:0000313" key="1">
    <source>
        <dbReference type="EMBL" id="MDO3677509.1"/>
    </source>
</evidence>
<dbReference type="Proteomes" id="UP001168883">
    <property type="component" value="Unassembled WGS sequence"/>
</dbReference>
<organism evidence="1 2">
    <name type="scientific">Paenibacillus ehimensis</name>
    <dbReference type="NCBI Taxonomy" id="79264"/>
    <lineage>
        <taxon>Bacteria</taxon>
        <taxon>Bacillati</taxon>
        <taxon>Bacillota</taxon>
        <taxon>Bacilli</taxon>
        <taxon>Bacillales</taxon>
        <taxon>Paenibacillaceae</taxon>
        <taxon>Paenibacillus</taxon>
    </lineage>
</organism>
<dbReference type="RefSeq" id="WP_127485093.1">
    <property type="nucleotide sequence ID" value="NZ_JAUMKJ010000011.1"/>
</dbReference>
<reference evidence="1" key="1">
    <citation type="submission" date="2023-07" db="EMBL/GenBank/DDBJ databases">
        <authorList>
            <person name="Aktuganov G."/>
            <person name="Boyko T."/>
            <person name="Delegan Y."/>
            <person name="Galimzianova N."/>
            <person name="Gilvanova E."/>
            <person name="Korobov V."/>
            <person name="Kuzmina L."/>
            <person name="Melentiev A."/>
            <person name="Milman P."/>
            <person name="Ryabova A."/>
            <person name="Stupak E."/>
            <person name="Yasakov T."/>
            <person name="Zharikova N."/>
            <person name="Zhurenko E."/>
        </authorList>
    </citation>
    <scope>NUCLEOTIDE SEQUENCE</scope>
    <source>
        <strain evidence="1">IB-739</strain>
    </source>
</reference>
<gene>
    <name evidence="1" type="ORF">Q3C12_10905</name>
</gene>
<proteinExistence type="predicted"/>
<keyword evidence="2" id="KW-1185">Reference proteome</keyword>